<dbReference type="KEGG" id="fes:HER31_18520"/>
<keyword evidence="1" id="KW-1133">Transmembrane helix</keyword>
<dbReference type="AlphaFoldDB" id="A0A6H1UIR6"/>
<dbReference type="Proteomes" id="UP000501602">
    <property type="component" value="Chromosome"/>
</dbReference>
<feature type="transmembrane region" description="Helical" evidence="1">
    <location>
        <begin position="12"/>
        <end position="38"/>
    </location>
</feature>
<keyword evidence="1" id="KW-0472">Membrane</keyword>
<name>A0A6H1UIR6_9GAMM</name>
<organism evidence="2 3">
    <name type="scientific">Ferrimonas lipolytica</name>
    <dbReference type="NCBI Taxonomy" id="2724191"/>
    <lineage>
        <taxon>Bacteria</taxon>
        <taxon>Pseudomonadati</taxon>
        <taxon>Pseudomonadota</taxon>
        <taxon>Gammaproteobacteria</taxon>
        <taxon>Alteromonadales</taxon>
        <taxon>Ferrimonadaceae</taxon>
        <taxon>Ferrimonas</taxon>
    </lineage>
</organism>
<feature type="transmembrane region" description="Helical" evidence="1">
    <location>
        <begin position="112"/>
        <end position="134"/>
    </location>
</feature>
<keyword evidence="1 2" id="KW-0812">Transmembrane</keyword>
<gene>
    <name evidence="2" type="ORF">HER31_18520</name>
</gene>
<evidence type="ECO:0000313" key="2">
    <source>
        <dbReference type="EMBL" id="QIZ78718.1"/>
    </source>
</evidence>
<feature type="transmembrane region" description="Helical" evidence="1">
    <location>
        <begin position="215"/>
        <end position="233"/>
    </location>
</feature>
<feature type="transmembrane region" description="Helical" evidence="1">
    <location>
        <begin position="50"/>
        <end position="76"/>
    </location>
</feature>
<proteinExistence type="predicted"/>
<dbReference type="EMBL" id="CP051180">
    <property type="protein sequence ID" value="QIZ78718.1"/>
    <property type="molecule type" value="Genomic_DNA"/>
</dbReference>
<evidence type="ECO:0000256" key="1">
    <source>
        <dbReference type="SAM" id="Phobius"/>
    </source>
</evidence>
<dbReference type="RefSeq" id="WP_168662951.1">
    <property type="nucleotide sequence ID" value="NZ_CP051180.1"/>
</dbReference>
<feature type="transmembrane region" description="Helical" evidence="1">
    <location>
        <begin position="88"/>
        <end position="105"/>
    </location>
</feature>
<reference evidence="2 3" key="1">
    <citation type="submission" date="2020-04" db="EMBL/GenBank/DDBJ databases">
        <title>Ferrimonas sp. S7 isolated from sea water.</title>
        <authorList>
            <person name="Bae S.S."/>
            <person name="Baek K."/>
        </authorList>
    </citation>
    <scope>NUCLEOTIDE SEQUENCE [LARGE SCALE GENOMIC DNA]</scope>
    <source>
        <strain evidence="2 3">S7</strain>
    </source>
</reference>
<evidence type="ECO:0000313" key="3">
    <source>
        <dbReference type="Proteomes" id="UP000501602"/>
    </source>
</evidence>
<accession>A0A6H1UIR6</accession>
<sequence>MHPFTGFILWLWYSVSAFMLPLGPASLLALALPMLALFGNPDGRQRLSWLLQLLLPLALGLWLIHSQILAYCFGTIESWHWPWPATTLWLRIATSLVVAQLWFSYCPLPRLIAALFASRLPLSLSYLLAGPLLLLDPIKRQIAQIRQAQLARGVPLDGTLWQRSKAAPALLMPLLNSLLQGVGQQGAMLEMRGFRHQAQRTRRNAPLDPIWQQQLRWGIAVVMLLQLLGALLWR</sequence>
<protein>
    <submittedName>
        <fullName evidence="2">Energy-coupling factor transporter transmembrane protein EcfT</fullName>
    </submittedName>
</protein>
<keyword evidence="3" id="KW-1185">Reference proteome</keyword>